<feature type="transmembrane region" description="Helical" evidence="1">
    <location>
        <begin position="161"/>
        <end position="190"/>
    </location>
</feature>
<keyword evidence="1" id="KW-1133">Transmembrane helix</keyword>
<dbReference type="Pfam" id="PF06157">
    <property type="entry name" value="DUF973"/>
    <property type="match status" value="1"/>
</dbReference>
<dbReference type="InterPro" id="IPR009321">
    <property type="entry name" value="DUF973"/>
</dbReference>
<sequence length="218" mass="22842">MIVTPSSQADLAGSFSKMREGLLYGIIGSVLAGASLMFLLFGMLASTASSGDGGGASALGVLLASVVGVLIGGVLWLWGFYGKFIPGVEELRKARPEYSTAATLIRIGFIWGLVLVIIGVILTLILIGILLVLIGYILLILGYVGMIILCFNLNSSEGNSLYLVAGILLIIGIFIPILSFIAYILMYVALGDAVRKYSTMQPPPPATPQPSPALPPPV</sequence>
<dbReference type="OrthoDB" id="386388at2157"/>
<evidence type="ECO:0000256" key="1">
    <source>
        <dbReference type="SAM" id="Phobius"/>
    </source>
</evidence>
<feature type="transmembrane region" description="Helical" evidence="1">
    <location>
        <begin position="56"/>
        <end position="82"/>
    </location>
</feature>
<keyword evidence="1" id="KW-0812">Transmembrane</keyword>
<reference evidence="2 3" key="1">
    <citation type="submission" date="2020-10" db="EMBL/GenBank/DDBJ databases">
        <title>Complete genome sequence of Thermosphaera aggregans strain 3507.</title>
        <authorList>
            <person name="Zayulina K.S."/>
            <person name="Elcheninov A.G."/>
            <person name="Toshchakov S.V."/>
            <person name="Kublanov I.V."/>
            <person name="Kochetkova T.V."/>
        </authorList>
    </citation>
    <scope>NUCLEOTIDE SEQUENCE [LARGE SCALE GENOMIC DNA]</scope>
    <source>
        <strain evidence="2 3">3507</strain>
    </source>
</reference>
<evidence type="ECO:0000313" key="3">
    <source>
        <dbReference type="Proteomes" id="UP000593766"/>
    </source>
</evidence>
<accession>A0A7M1US74</accession>
<gene>
    <name evidence="2" type="ORF">IMZ38_02945</name>
</gene>
<dbReference type="AlphaFoldDB" id="A0A7M1US74"/>
<dbReference type="KEGG" id="tcs:IMZ38_02945"/>
<dbReference type="GeneID" id="59454341"/>
<evidence type="ECO:0000313" key="2">
    <source>
        <dbReference type="EMBL" id="QOR94886.1"/>
    </source>
</evidence>
<proteinExistence type="predicted"/>
<keyword evidence="3" id="KW-1185">Reference proteome</keyword>
<feature type="transmembrane region" description="Helical" evidence="1">
    <location>
        <begin position="133"/>
        <end position="154"/>
    </location>
</feature>
<name>A0A7M1US74_9CREN</name>
<protein>
    <submittedName>
        <fullName evidence="2">DUF973 family protein</fullName>
    </submittedName>
</protein>
<organism evidence="2 3">
    <name type="scientific">Thermosphaera chiliense</name>
    <dbReference type="NCBI Taxonomy" id="3402707"/>
    <lineage>
        <taxon>Archaea</taxon>
        <taxon>Thermoproteota</taxon>
        <taxon>Thermoprotei</taxon>
        <taxon>Desulfurococcales</taxon>
        <taxon>Desulfurococcaceae</taxon>
        <taxon>Thermosphaera</taxon>
    </lineage>
</organism>
<keyword evidence="1" id="KW-0472">Membrane</keyword>
<dbReference type="Proteomes" id="UP000593766">
    <property type="component" value="Chromosome"/>
</dbReference>
<dbReference type="RefSeq" id="WP_193436682.1">
    <property type="nucleotide sequence ID" value="NZ_CP063144.1"/>
</dbReference>
<feature type="transmembrane region" description="Helical" evidence="1">
    <location>
        <begin position="103"/>
        <end position="127"/>
    </location>
</feature>
<dbReference type="EMBL" id="CP063144">
    <property type="protein sequence ID" value="QOR94886.1"/>
    <property type="molecule type" value="Genomic_DNA"/>
</dbReference>
<feature type="transmembrane region" description="Helical" evidence="1">
    <location>
        <begin position="21"/>
        <end position="44"/>
    </location>
</feature>